<name>A0A0A0DJ76_9STRE</name>
<evidence type="ECO:0000313" key="2">
    <source>
        <dbReference type="EMBL" id="KGM37883.1"/>
    </source>
</evidence>
<dbReference type="Proteomes" id="UP000030019">
    <property type="component" value="Unassembled WGS sequence"/>
</dbReference>
<dbReference type="PATRIC" id="fig|176090.4.peg.374"/>
<proteinExistence type="predicted"/>
<keyword evidence="3" id="KW-1185">Reference proteome</keyword>
<dbReference type="PANTHER" id="PTHR40027:SF1">
    <property type="entry name" value="CELL DIVISION PROTEIN DIVIC"/>
    <property type="match status" value="1"/>
</dbReference>
<keyword evidence="2" id="KW-0131">Cell cycle</keyword>
<dbReference type="AlphaFoldDB" id="A0A0A0DJ76"/>
<organism evidence="2 3">
    <name type="scientific">Streptococcus sinensis</name>
    <dbReference type="NCBI Taxonomy" id="176090"/>
    <lineage>
        <taxon>Bacteria</taxon>
        <taxon>Bacillati</taxon>
        <taxon>Bacillota</taxon>
        <taxon>Bacilli</taxon>
        <taxon>Lactobacillales</taxon>
        <taxon>Streptococcaceae</taxon>
        <taxon>Streptococcus</taxon>
    </lineage>
</organism>
<gene>
    <name evidence="2" type="ORF">SSIN_0375</name>
</gene>
<dbReference type="Pfam" id="PF04977">
    <property type="entry name" value="DivIC"/>
    <property type="match status" value="1"/>
</dbReference>
<evidence type="ECO:0000256" key="1">
    <source>
        <dbReference type="SAM" id="Phobius"/>
    </source>
</evidence>
<dbReference type="GO" id="GO:0051301">
    <property type="term" value="P:cell division"/>
    <property type="evidence" value="ECO:0007669"/>
    <property type="project" value="UniProtKB-KW"/>
</dbReference>
<evidence type="ECO:0000313" key="3">
    <source>
        <dbReference type="Proteomes" id="UP000030019"/>
    </source>
</evidence>
<feature type="transmembrane region" description="Helical" evidence="1">
    <location>
        <begin position="33"/>
        <end position="53"/>
    </location>
</feature>
<dbReference type="eggNOG" id="COG2919">
    <property type="taxonomic scope" value="Bacteria"/>
</dbReference>
<dbReference type="InterPro" id="IPR007060">
    <property type="entry name" value="FtsL/DivIC"/>
</dbReference>
<keyword evidence="1" id="KW-1133">Transmembrane helix</keyword>
<reference evidence="2 3" key="1">
    <citation type="submission" date="2014-06" db="EMBL/GenBank/DDBJ databases">
        <authorList>
            <person name="Teng J.L."/>
            <person name="Huang Y."/>
            <person name="Tse H."/>
            <person name="Lau S.K."/>
            <person name="Woo P.C."/>
        </authorList>
    </citation>
    <scope>NUCLEOTIDE SEQUENCE [LARGE SCALE GENOMIC DNA]</scope>
    <source>
        <strain evidence="2 3">HKU4</strain>
    </source>
</reference>
<dbReference type="EMBL" id="JPEN01000029">
    <property type="protein sequence ID" value="KGM37883.1"/>
    <property type="molecule type" value="Genomic_DNA"/>
</dbReference>
<protein>
    <submittedName>
        <fullName evidence="2">Cell division protein DivIC</fullName>
    </submittedName>
</protein>
<dbReference type="RefSeq" id="WP_037615084.1">
    <property type="nucleotide sequence ID" value="NZ_JABTYC020000010.1"/>
</dbReference>
<dbReference type="InterPro" id="IPR039076">
    <property type="entry name" value="DivIC"/>
</dbReference>
<keyword evidence="2" id="KW-0132">Cell division</keyword>
<dbReference type="STRING" id="176090.SSIN_0375"/>
<comment type="caution">
    <text evidence="2">The sequence shown here is derived from an EMBL/GenBank/DDBJ whole genome shotgun (WGS) entry which is preliminary data.</text>
</comment>
<dbReference type="PANTHER" id="PTHR40027">
    <property type="entry name" value="CELL DIVISION PROTEIN DIVIC"/>
    <property type="match status" value="1"/>
</dbReference>
<keyword evidence="1" id="KW-0472">Membrane</keyword>
<keyword evidence="1" id="KW-0812">Transmembrane</keyword>
<sequence>MPRNIVQINNRFIQDENQRRRYLDEERRKRNRFMGWVLILVILLFILPTYNLYQNYQTLLNRRVQYTELQKKYEKLSEEKTYQSDIATKLKDDSYAAKYARAKYSFSKEGEYIYTIPDLLPQ</sequence>
<accession>A0A0A0DJ76</accession>